<dbReference type="Proteomes" id="UP000176101">
    <property type="component" value="Unassembled WGS sequence"/>
</dbReference>
<dbReference type="InterPro" id="IPR000515">
    <property type="entry name" value="MetI-like"/>
</dbReference>
<feature type="transmembrane region" description="Helical" evidence="7">
    <location>
        <begin position="44"/>
        <end position="72"/>
    </location>
</feature>
<dbReference type="PANTHER" id="PTHR47737">
    <property type="entry name" value="GLYCINE BETAINE/PROLINE BETAINE TRANSPORT SYSTEM PERMEASE PROTEIN PROW"/>
    <property type="match status" value="1"/>
</dbReference>
<feature type="transmembrane region" description="Helical" evidence="7">
    <location>
        <begin position="455"/>
        <end position="471"/>
    </location>
</feature>
<evidence type="ECO:0000313" key="11">
    <source>
        <dbReference type="Proteomes" id="UP000176101"/>
    </source>
</evidence>
<comment type="caution">
    <text evidence="10">The sequence shown here is derived from an EMBL/GenBank/DDBJ whole genome shotgun (WGS) entry which is preliminary data.</text>
</comment>
<dbReference type="InterPro" id="IPR035906">
    <property type="entry name" value="MetI-like_sf"/>
</dbReference>
<feature type="domain" description="ABC transmembrane type-1" evidence="9">
    <location>
        <begin position="168"/>
        <end position="347"/>
    </location>
</feature>
<reference evidence="10 11" key="1">
    <citation type="journal article" date="2016" name="Front. Microbiol.">
        <title>Comparative Genomics Analysis of Streptomyces Species Reveals Their Adaptation to the Marine Environment and Their Diversity at the Genomic Level.</title>
        <authorList>
            <person name="Tian X."/>
            <person name="Zhang Z."/>
            <person name="Yang T."/>
            <person name="Chen M."/>
            <person name="Li J."/>
            <person name="Chen F."/>
            <person name="Yang J."/>
            <person name="Li W."/>
            <person name="Zhang B."/>
            <person name="Zhang Z."/>
            <person name="Wu J."/>
            <person name="Zhang C."/>
            <person name="Long L."/>
            <person name="Xiao J."/>
        </authorList>
    </citation>
    <scope>NUCLEOTIDE SEQUENCE [LARGE SCALE GENOMIC DNA]</scope>
    <source>
        <strain evidence="10 11">SCSIO 02100</strain>
    </source>
</reference>
<feature type="transmembrane region" description="Helical" evidence="7">
    <location>
        <begin position="505"/>
        <end position="524"/>
    </location>
</feature>
<evidence type="ECO:0000259" key="9">
    <source>
        <dbReference type="PROSITE" id="PS50928"/>
    </source>
</evidence>
<evidence type="ECO:0000256" key="5">
    <source>
        <dbReference type="ARBA" id="ARBA00022989"/>
    </source>
</evidence>
<dbReference type="GO" id="GO:0043190">
    <property type="term" value="C:ATP-binding cassette (ABC) transporter complex"/>
    <property type="evidence" value="ECO:0007669"/>
    <property type="project" value="TreeGrafter"/>
</dbReference>
<dbReference type="GO" id="GO:0015226">
    <property type="term" value="F:carnitine transmembrane transporter activity"/>
    <property type="evidence" value="ECO:0007669"/>
    <property type="project" value="TreeGrafter"/>
</dbReference>
<name>A0A1E7KHY2_9ACTN</name>
<evidence type="ECO:0000313" key="10">
    <source>
        <dbReference type="EMBL" id="OEV03572.1"/>
    </source>
</evidence>
<feature type="domain" description="ABC transmembrane type-1" evidence="9">
    <location>
        <begin position="496"/>
        <end position="675"/>
    </location>
</feature>
<dbReference type="GO" id="GO:0031460">
    <property type="term" value="P:glycine betaine transport"/>
    <property type="evidence" value="ECO:0007669"/>
    <property type="project" value="TreeGrafter"/>
</dbReference>
<evidence type="ECO:0000256" key="4">
    <source>
        <dbReference type="ARBA" id="ARBA00022692"/>
    </source>
</evidence>
<evidence type="ECO:0000256" key="3">
    <source>
        <dbReference type="ARBA" id="ARBA00022475"/>
    </source>
</evidence>
<dbReference type="AlphaFoldDB" id="A0A1E7KHY2"/>
<feature type="transmembrane region" description="Helical" evidence="7">
    <location>
        <begin position="120"/>
        <end position="141"/>
    </location>
</feature>
<keyword evidence="2 7" id="KW-0813">Transport</keyword>
<organism evidence="10 11">
    <name type="scientific">Streptomyces oceani</name>
    <dbReference type="NCBI Taxonomy" id="1075402"/>
    <lineage>
        <taxon>Bacteria</taxon>
        <taxon>Bacillati</taxon>
        <taxon>Actinomycetota</taxon>
        <taxon>Actinomycetes</taxon>
        <taxon>Kitasatosporales</taxon>
        <taxon>Streptomycetaceae</taxon>
        <taxon>Streptomyces</taxon>
    </lineage>
</organism>
<comment type="subcellular location">
    <subcellularLocation>
        <location evidence="7">Cell membrane</location>
        <topology evidence="7">Multi-pass membrane protein</topology>
    </subcellularLocation>
    <subcellularLocation>
        <location evidence="1">Membrane</location>
        <topology evidence="1">Multi-pass membrane protein</topology>
    </subcellularLocation>
</comment>
<keyword evidence="3" id="KW-1003">Cell membrane</keyword>
<keyword evidence="4 7" id="KW-0812">Transmembrane</keyword>
<dbReference type="SUPFAM" id="SSF161098">
    <property type="entry name" value="MetI-like"/>
    <property type="match status" value="2"/>
</dbReference>
<feature type="transmembrane region" description="Helical" evidence="7">
    <location>
        <begin position="622"/>
        <end position="642"/>
    </location>
</feature>
<dbReference type="STRING" id="1075402.AN216_10945"/>
<dbReference type="OrthoDB" id="9815258at2"/>
<keyword evidence="6 7" id="KW-0472">Membrane</keyword>
<feature type="transmembrane region" description="Helical" evidence="7">
    <location>
        <begin position="148"/>
        <end position="168"/>
    </location>
</feature>
<keyword evidence="11" id="KW-1185">Reference proteome</keyword>
<feature type="transmembrane region" description="Helical" evidence="7">
    <location>
        <begin position="654"/>
        <end position="671"/>
    </location>
</feature>
<evidence type="ECO:0000256" key="6">
    <source>
        <dbReference type="ARBA" id="ARBA00023136"/>
    </source>
</evidence>
<dbReference type="PROSITE" id="PS50928">
    <property type="entry name" value="ABC_TM1"/>
    <property type="match status" value="2"/>
</dbReference>
<dbReference type="GO" id="GO:0005275">
    <property type="term" value="F:amine transmembrane transporter activity"/>
    <property type="evidence" value="ECO:0007669"/>
    <property type="project" value="TreeGrafter"/>
</dbReference>
<keyword evidence="5 7" id="KW-1133">Transmembrane helix</keyword>
<dbReference type="Gene3D" id="1.10.3720.10">
    <property type="entry name" value="MetI-like"/>
    <property type="match status" value="2"/>
</dbReference>
<evidence type="ECO:0000256" key="8">
    <source>
        <dbReference type="SAM" id="MobiDB-lite"/>
    </source>
</evidence>
<feature type="transmembrane region" description="Helical" evidence="7">
    <location>
        <begin position="174"/>
        <end position="195"/>
    </location>
</feature>
<accession>A0A1E7KHY2</accession>
<dbReference type="PATRIC" id="fig|1075402.3.peg.3016"/>
<sequence>MSAPALEKRGTPAQPRAGATAGGPGGGPGRPRGPLAALGSRPRLLALGVAVLVAVVTAAVLDGGTWPTALVYDIQTRLDQVSDWLTDNRDRHWIFLYVLLHVSNFATGTVDQLYLVLSDIGWIGVTALATLLSWYVAGAGLTRRSLRVAALTVFTFAVCGLLSLWDYALATLSLMLLAVTVSAVIGLLLGLLSGLSNTCERVLRPVFDSMQVMPAFAYLLPLVLLFGIGAPAALVATVIYAAPPMARLTSLGLRGADPAALEASVSLGSGRVQRLLTARLPLARKEMLLGLNQTIMMALSMVVLASMIGAGGLGDKVYQGLSKDSFGIAFIAGTAIVLIAIWLDRVTSAAGEQLDAPARTTGSGFARACARLRGWPAWSGFLALALLAYLTGPLFGQRFWPPEWTVRISAPISSGVEWLTGKIGSDVPVLGGTDTWANNFTLWVLNPMRDGLQETPWWAALLVVAALALVGGSWRAGLTGVLSLSVIGAMGLWEKSMDTLSQVLVALVFTLVLGVLIGILGARFDRLMRVIRPVLDVMQTMPQFVYLVPVVALAGVGRPAAICAAVVYALPAVVRITAQGLAQVDTAALEASRSLGATGIQQLRQVQLPLARRSLLLAVNQGVVLVLAIVVIGGLVGGGALGYDVVYGLQKSDLGVGLSAGVAILCLGLLLDRLTQSAGTRQTGSGRN</sequence>
<feature type="transmembrane region" description="Helical" evidence="7">
    <location>
        <begin position="326"/>
        <end position="343"/>
    </location>
</feature>
<evidence type="ECO:0000256" key="1">
    <source>
        <dbReference type="ARBA" id="ARBA00004141"/>
    </source>
</evidence>
<dbReference type="Pfam" id="PF00528">
    <property type="entry name" value="BPD_transp_1"/>
    <property type="match status" value="2"/>
</dbReference>
<dbReference type="CDD" id="cd06261">
    <property type="entry name" value="TM_PBP2"/>
    <property type="match status" value="2"/>
</dbReference>
<proteinExistence type="inferred from homology"/>
<feature type="compositionally biased region" description="Basic and acidic residues" evidence="8">
    <location>
        <begin position="1"/>
        <end position="10"/>
    </location>
</feature>
<dbReference type="PANTHER" id="PTHR47737:SF1">
    <property type="entry name" value="GLYCINE BETAINE_PROLINE BETAINE TRANSPORT SYSTEM PERMEASE PROTEIN PROW"/>
    <property type="match status" value="1"/>
</dbReference>
<dbReference type="GO" id="GO:0015871">
    <property type="term" value="P:choline transport"/>
    <property type="evidence" value="ECO:0007669"/>
    <property type="project" value="TreeGrafter"/>
</dbReference>
<gene>
    <name evidence="10" type="ORF">AN216_10945</name>
</gene>
<feature type="transmembrane region" description="Helical" evidence="7">
    <location>
        <begin position="216"/>
        <end position="242"/>
    </location>
</feature>
<comment type="similarity">
    <text evidence="7">Belongs to the binding-protein-dependent transport system permease family.</text>
</comment>
<dbReference type="RefSeq" id="WP_070196451.1">
    <property type="nucleotide sequence ID" value="NZ_LJGU01000118.1"/>
</dbReference>
<feature type="compositionally biased region" description="Gly residues" evidence="8">
    <location>
        <begin position="20"/>
        <end position="30"/>
    </location>
</feature>
<feature type="transmembrane region" description="Helical" evidence="7">
    <location>
        <begin position="93"/>
        <end position="114"/>
    </location>
</feature>
<protein>
    <submittedName>
        <fullName evidence="10">Glycine/betaine ABC transporter permease</fullName>
    </submittedName>
</protein>
<dbReference type="FunFam" id="1.10.3720.10:FF:000001">
    <property type="entry name" value="Glycine betaine ABC transporter, permease"/>
    <property type="match status" value="2"/>
</dbReference>
<feature type="region of interest" description="Disordered" evidence="8">
    <location>
        <begin position="1"/>
        <end position="34"/>
    </location>
</feature>
<feature type="transmembrane region" description="Helical" evidence="7">
    <location>
        <begin position="295"/>
        <end position="314"/>
    </location>
</feature>
<dbReference type="EMBL" id="LJGU01000118">
    <property type="protein sequence ID" value="OEV03572.1"/>
    <property type="molecule type" value="Genomic_DNA"/>
</dbReference>
<evidence type="ECO:0000256" key="2">
    <source>
        <dbReference type="ARBA" id="ARBA00022448"/>
    </source>
</evidence>
<feature type="transmembrane region" description="Helical" evidence="7">
    <location>
        <begin position="375"/>
        <end position="395"/>
    </location>
</feature>
<evidence type="ECO:0000256" key="7">
    <source>
        <dbReference type="RuleBase" id="RU363032"/>
    </source>
</evidence>